<dbReference type="RefSeq" id="WP_386809898.1">
    <property type="nucleotide sequence ID" value="NZ_JBHTMV010000006.1"/>
</dbReference>
<reference evidence="2" key="1">
    <citation type="journal article" date="2019" name="Int. J. Syst. Evol. Microbiol.">
        <title>The Global Catalogue of Microorganisms (GCM) 10K type strain sequencing project: providing services to taxonomists for standard genome sequencing and annotation.</title>
        <authorList>
            <consortium name="The Broad Institute Genomics Platform"/>
            <consortium name="The Broad Institute Genome Sequencing Center for Infectious Disease"/>
            <person name="Wu L."/>
            <person name="Ma J."/>
        </authorList>
    </citation>
    <scope>NUCLEOTIDE SEQUENCE [LARGE SCALE GENOMIC DNA]</scope>
    <source>
        <strain evidence="2">CCUG 62221</strain>
    </source>
</reference>
<organism evidence="1 2">
    <name type="scientific">Lutibacter holmesii</name>
    <dbReference type="NCBI Taxonomy" id="1137985"/>
    <lineage>
        <taxon>Bacteria</taxon>
        <taxon>Pseudomonadati</taxon>
        <taxon>Bacteroidota</taxon>
        <taxon>Flavobacteriia</taxon>
        <taxon>Flavobacteriales</taxon>
        <taxon>Flavobacteriaceae</taxon>
        <taxon>Lutibacter</taxon>
    </lineage>
</organism>
<keyword evidence="2" id="KW-1185">Reference proteome</keyword>
<accession>A0ABW3WTK8</accession>
<dbReference type="InterPro" id="IPR042226">
    <property type="entry name" value="eFR1_2_sf"/>
</dbReference>
<comment type="caution">
    <text evidence="1">The sequence shown here is derived from an EMBL/GenBank/DDBJ whole genome shotgun (WGS) entry which is preliminary data.</text>
</comment>
<gene>
    <name evidence="1" type="ORF">ACFQ5N_12340</name>
</gene>
<protein>
    <recommendedName>
        <fullName evidence="3">Host attachment protein</fullName>
    </recommendedName>
</protein>
<proteinExistence type="predicted"/>
<dbReference type="Proteomes" id="UP001597241">
    <property type="component" value="Unassembled WGS sequence"/>
</dbReference>
<dbReference type="EMBL" id="JBHTMV010000006">
    <property type="protein sequence ID" value="MFD1294625.1"/>
    <property type="molecule type" value="Genomic_DNA"/>
</dbReference>
<name>A0ABW3WTK8_9FLAO</name>
<evidence type="ECO:0008006" key="3">
    <source>
        <dbReference type="Google" id="ProtNLM"/>
    </source>
</evidence>
<evidence type="ECO:0000313" key="1">
    <source>
        <dbReference type="EMBL" id="MFD1294625.1"/>
    </source>
</evidence>
<dbReference type="Gene3D" id="3.30.420.60">
    <property type="entry name" value="eRF1 domain 2"/>
    <property type="match status" value="1"/>
</dbReference>
<dbReference type="SUPFAM" id="SSF53137">
    <property type="entry name" value="Translational machinery components"/>
    <property type="match status" value="1"/>
</dbReference>
<sequence>MKQKIGIWIDTRQAFIVKLSNDKHTVKIIESNIDTRERVEGESKKYGRFGGQYLTYEKHQQNRKKEQTNIYFKNLLKEIQTCESVVLFGPSQMKNLFEKELKNNMQFASKLVGVHSSDLLTENQTIAWVKDFYK</sequence>
<evidence type="ECO:0000313" key="2">
    <source>
        <dbReference type="Proteomes" id="UP001597241"/>
    </source>
</evidence>